<dbReference type="Proteomes" id="UP000490535">
    <property type="component" value="Unassembled WGS sequence"/>
</dbReference>
<evidence type="ECO:0000256" key="1">
    <source>
        <dbReference type="SAM" id="MobiDB-lite"/>
    </source>
</evidence>
<dbReference type="EMBL" id="WNDP01000188">
    <property type="protein sequence ID" value="KAF1018075.1"/>
    <property type="molecule type" value="Genomic_DNA"/>
</dbReference>
<name>A0A833PBQ7_ACIBZ</name>
<proteinExistence type="predicted"/>
<feature type="compositionally biased region" description="Basic and acidic residues" evidence="1">
    <location>
        <begin position="20"/>
        <end position="45"/>
    </location>
</feature>
<evidence type="ECO:0000313" key="2">
    <source>
        <dbReference type="EMBL" id="KAF1018075.1"/>
    </source>
</evidence>
<protein>
    <submittedName>
        <fullName evidence="2">Uncharacterized protein</fullName>
    </submittedName>
</protein>
<sequence length="106" mass="12506">MHDTLDLLLRKNRTATAEKNAVKKADMALNPEVKKESRKDERKQRDSENYFLGAYIKKLLDSSDFNKNLKEIQRIAFLFSTVEPEKKPQHIEIYQEAKSDHRNPFN</sequence>
<organism evidence="2 3">
    <name type="scientific">Acinetobacter bereziniae</name>
    <name type="common">Acinetobacter genomosp. 10</name>
    <dbReference type="NCBI Taxonomy" id="106648"/>
    <lineage>
        <taxon>Bacteria</taxon>
        <taxon>Pseudomonadati</taxon>
        <taxon>Pseudomonadota</taxon>
        <taxon>Gammaproteobacteria</taxon>
        <taxon>Moraxellales</taxon>
        <taxon>Moraxellaceae</taxon>
        <taxon>Acinetobacter</taxon>
    </lineage>
</organism>
<accession>A0A833PBQ7</accession>
<evidence type="ECO:0000313" key="3">
    <source>
        <dbReference type="Proteomes" id="UP000490535"/>
    </source>
</evidence>
<reference evidence="3" key="1">
    <citation type="journal article" date="2020" name="MBio">
        <title>Horizontal gene transfer to a defensive symbiont with a reduced genome amongst a multipartite beetle microbiome.</title>
        <authorList>
            <person name="Waterworth S.C."/>
            <person name="Florez L.V."/>
            <person name="Rees E.R."/>
            <person name="Hertweck C."/>
            <person name="Kaltenpoth M."/>
            <person name="Kwan J.C."/>
        </authorList>
    </citation>
    <scope>NUCLEOTIDE SEQUENCE [LARGE SCALE GENOMIC DNA]</scope>
</reference>
<gene>
    <name evidence="2" type="ORF">GAK29_04357</name>
</gene>
<feature type="region of interest" description="Disordered" evidence="1">
    <location>
        <begin position="19"/>
        <end position="45"/>
    </location>
</feature>
<comment type="caution">
    <text evidence="2">The sequence shown here is derived from an EMBL/GenBank/DDBJ whole genome shotgun (WGS) entry which is preliminary data.</text>
</comment>
<dbReference type="AlphaFoldDB" id="A0A833PBQ7"/>